<dbReference type="GO" id="GO:0005524">
    <property type="term" value="F:ATP binding"/>
    <property type="evidence" value="ECO:0007669"/>
    <property type="project" value="UniProtKB-KW"/>
</dbReference>
<accession>A0AAV1I2L2</accession>
<evidence type="ECO:0000256" key="5">
    <source>
        <dbReference type="SAM" id="MobiDB-lite"/>
    </source>
</evidence>
<keyword evidence="3" id="KW-0547">Nucleotide-binding</keyword>
<dbReference type="Pfam" id="PF23562">
    <property type="entry name" value="AMP-binding_C_3"/>
    <property type="match status" value="1"/>
</dbReference>
<evidence type="ECO:0000256" key="3">
    <source>
        <dbReference type="ARBA" id="ARBA00022741"/>
    </source>
</evidence>
<dbReference type="InterPro" id="IPR000873">
    <property type="entry name" value="AMP-dep_synth/lig_dom"/>
</dbReference>
<name>A0AAV1I2L2_9CHLO</name>
<dbReference type="Pfam" id="PF00501">
    <property type="entry name" value="AMP-binding"/>
    <property type="match status" value="1"/>
</dbReference>
<keyword evidence="1" id="KW-0596">Phosphopantetheine</keyword>
<proteinExistence type="predicted"/>
<evidence type="ECO:0000259" key="6">
    <source>
        <dbReference type="PROSITE" id="PS50075"/>
    </source>
</evidence>
<dbReference type="SMART" id="SM00823">
    <property type="entry name" value="PKS_PP"/>
    <property type="match status" value="1"/>
</dbReference>
<dbReference type="PROSITE" id="PS00455">
    <property type="entry name" value="AMP_BINDING"/>
    <property type="match status" value="1"/>
</dbReference>
<reference evidence="7 8" key="1">
    <citation type="submission" date="2023-10" db="EMBL/GenBank/DDBJ databases">
        <authorList>
            <person name="Maclean D."/>
            <person name="Macfadyen A."/>
        </authorList>
    </citation>
    <scope>NUCLEOTIDE SEQUENCE [LARGE SCALE GENOMIC DNA]</scope>
</reference>
<feature type="domain" description="Carrier" evidence="6">
    <location>
        <begin position="661"/>
        <end position="737"/>
    </location>
</feature>
<dbReference type="PANTHER" id="PTHR43272">
    <property type="entry name" value="LONG-CHAIN-FATTY-ACID--COA LIGASE"/>
    <property type="match status" value="1"/>
</dbReference>
<dbReference type="PANTHER" id="PTHR43272:SF33">
    <property type="entry name" value="AMP-BINDING DOMAIN-CONTAINING PROTEIN-RELATED"/>
    <property type="match status" value="1"/>
</dbReference>
<dbReference type="InterPro" id="IPR042099">
    <property type="entry name" value="ANL_N_sf"/>
</dbReference>
<dbReference type="Pfam" id="PF07993">
    <property type="entry name" value="NAD_binding_4"/>
    <property type="match status" value="1"/>
</dbReference>
<dbReference type="NCBIfam" id="TIGR01746">
    <property type="entry name" value="Thioester-redct"/>
    <property type="match status" value="1"/>
</dbReference>
<dbReference type="AlphaFoldDB" id="A0AAV1I2L2"/>
<keyword evidence="4" id="KW-0067">ATP-binding</keyword>
<feature type="compositionally biased region" description="Basic and acidic residues" evidence="5">
    <location>
        <begin position="1"/>
        <end position="10"/>
    </location>
</feature>
<dbReference type="CDD" id="cd05235">
    <property type="entry name" value="SDR_e1"/>
    <property type="match status" value="1"/>
</dbReference>
<keyword evidence="8" id="KW-1185">Reference proteome</keyword>
<dbReference type="InterPro" id="IPR010080">
    <property type="entry name" value="Thioester_reductase-like_dom"/>
</dbReference>
<dbReference type="Gene3D" id="3.40.50.720">
    <property type="entry name" value="NAD(P)-binding Rossmann-like Domain"/>
    <property type="match status" value="1"/>
</dbReference>
<dbReference type="SUPFAM" id="SSF47336">
    <property type="entry name" value="ACP-like"/>
    <property type="match status" value="1"/>
</dbReference>
<organism evidence="7 8">
    <name type="scientific">Coccomyxa viridis</name>
    <dbReference type="NCBI Taxonomy" id="1274662"/>
    <lineage>
        <taxon>Eukaryota</taxon>
        <taxon>Viridiplantae</taxon>
        <taxon>Chlorophyta</taxon>
        <taxon>core chlorophytes</taxon>
        <taxon>Trebouxiophyceae</taxon>
        <taxon>Trebouxiophyceae incertae sedis</taxon>
        <taxon>Coccomyxaceae</taxon>
        <taxon>Coccomyxa</taxon>
    </lineage>
</organism>
<dbReference type="InterPro" id="IPR013120">
    <property type="entry name" value="FAR_NAD-bd"/>
</dbReference>
<dbReference type="Gene3D" id="3.40.50.12780">
    <property type="entry name" value="N-terminal domain of ligase-like"/>
    <property type="match status" value="1"/>
</dbReference>
<evidence type="ECO:0000256" key="2">
    <source>
        <dbReference type="ARBA" id="ARBA00022553"/>
    </source>
</evidence>
<dbReference type="InterPro" id="IPR036291">
    <property type="entry name" value="NAD(P)-bd_dom_sf"/>
</dbReference>
<dbReference type="SUPFAM" id="SSF56801">
    <property type="entry name" value="Acetyl-CoA synthetase-like"/>
    <property type="match status" value="1"/>
</dbReference>
<evidence type="ECO:0000256" key="1">
    <source>
        <dbReference type="ARBA" id="ARBA00022450"/>
    </source>
</evidence>
<dbReference type="SUPFAM" id="SSF51735">
    <property type="entry name" value="NAD(P)-binding Rossmann-fold domains"/>
    <property type="match status" value="1"/>
</dbReference>
<evidence type="ECO:0000313" key="8">
    <source>
        <dbReference type="Proteomes" id="UP001314263"/>
    </source>
</evidence>
<evidence type="ECO:0000256" key="4">
    <source>
        <dbReference type="ARBA" id="ARBA00022840"/>
    </source>
</evidence>
<dbReference type="GO" id="GO:0031177">
    <property type="term" value="F:phosphopantetheine binding"/>
    <property type="evidence" value="ECO:0007669"/>
    <property type="project" value="InterPro"/>
</dbReference>
<dbReference type="Gene3D" id="1.10.1200.10">
    <property type="entry name" value="ACP-like"/>
    <property type="match status" value="1"/>
</dbReference>
<dbReference type="PROSITE" id="PS50075">
    <property type="entry name" value="CARRIER"/>
    <property type="match status" value="1"/>
</dbReference>
<dbReference type="Pfam" id="PF00550">
    <property type="entry name" value="PP-binding"/>
    <property type="match status" value="1"/>
</dbReference>
<dbReference type="InterPro" id="IPR020845">
    <property type="entry name" value="AMP-binding_CS"/>
</dbReference>
<evidence type="ECO:0000313" key="7">
    <source>
        <dbReference type="EMBL" id="CAK0771876.1"/>
    </source>
</evidence>
<dbReference type="GO" id="GO:0016020">
    <property type="term" value="C:membrane"/>
    <property type="evidence" value="ECO:0007669"/>
    <property type="project" value="TreeGrafter"/>
</dbReference>
<dbReference type="Proteomes" id="UP001314263">
    <property type="component" value="Unassembled WGS sequence"/>
</dbReference>
<dbReference type="InterPro" id="IPR009081">
    <property type="entry name" value="PP-bd_ACP"/>
</dbReference>
<comment type="caution">
    <text evidence="7">The sequence shown here is derived from an EMBL/GenBank/DDBJ whole genome shotgun (WGS) entry which is preliminary data.</text>
</comment>
<dbReference type="InterPro" id="IPR020806">
    <property type="entry name" value="PKS_PP-bd"/>
</dbReference>
<sequence length="1197" mass="132335">MVQSPEERQNTLRRSLSQSEGDAHKISDGLNPNAEVQQRAMQRYQKLLKSDKQVQEHAYDHEAVDWLMENCPTVVQMFEGLCKVYADRTMFGFCDPGSDKWQTISYRQFHERVVQFSAGLQAIKAFKREDFVGVCGFSSLDWVTSDFTDCYSGVTTVPLPTNIQAEDIVKIINEAEITCLIVSMAELGNLAHLVGGCHTVKTFVAMDLPAHMDAETESLLKKTQESLPSGCQLYTLPEVLAKGKGSPAPKPAIPGQDGVAEDPLYSLFYTSGSTGLPKGAAFREKMWLKYWHKAADVTGMNTASIQLGFLPLNHIMARLSMNQCLMAGGSTWFVRKSDMSTFFDDIKTVRPTSLMLIPRIANMIYDQAQEKLRKAGDSDKQAAIEDFRDHELGGRVFSALTGSAPTAPEVVDFLRDSLIVPIYEGYGSTEAGIITRDGEISASVKEWKLVDVPELGYFTSDKPFPRGELLVLTDTMITGYYKHQDKWDEMLKDGFMETGDVMEQRGPNTVVWIDRKKNIMKLSQGEFVSVGRLEATYAGNSDLINQMYIYGSGLRSYLLAVVVPSEVATSQYSGADLKKALRRNIDDLARTKALQGYEIPRDFIVEMEPFSKANHLLTDSGKPARGKLKSKYAPTLEDMYTQMEQRQKERQSAMRDAAAQGSISDKVKQAAAVTLGIDPAEMGDGSSSFNQLGGDSLAAIQFAREVDELCGTTLPVSFVLDHSHSMQDIIEKVESLLKGDAPDAITFEKIHGRNGKMIKAKDLDLLRFAPRGLPPEVTDAVGIEELPAEPEKVLLTGANGFLGRFLLLDFLKRVSTKKGGVVVAIVRAHGDDAAYSRLRAGYDSGDAELLKAFDDLAKDHLRVYAGDLSKPNLGLKPDVYRELATTLDTVIHNGALVNHAFTYEQLFEPNVLGSLEVMKMAVRYKRKAMTFVSSVGVAMSLGKTGVKEDSLGTHIAEEFPGGDGYAVGYGCSKWATEVQLQQLNSYFGVPVSVFRCGMILAHSKYMGQQNPTDNFTRLLASLVYTGIAPESFYKDPNGPDRHYDGMPVDFVAEAIAGISSAQRRGIGLYHVVNPHWNDNVSLDSFLGWVEACGYPLKRIPDYTQWYQQFKGALEKLDSKLASNSSLPIVYMWERPMSGPVTKLDATQLRTKAAETTHWKDVPHLDEAFIRQNMKDLVALQIIGPPGQPHPQSKAAGR</sequence>
<protein>
    <recommendedName>
        <fullName evidence="6">Carrier domain-containing protein</fullName>
    </recommendedName>
</protein>
<feature type="region of interest" description="Disordered" evidence="5">
    <location>
        <begin position="1"/>
        <end position="32"/>
    </location>
</feature>
<dbReference type="EMBL" id="CAUYUE010000005">
    <property type="protein sequence ID" value="CAK0771876.1"/>
    <property type="molecule type" value="Genomic_DNA"/>
</dbReference>
<dbReference type="InterPro" id="IPR036736">
    <property type="entry name" value="ACP-like_sf"/>
</dbReference>
<keyword evidence="2" id="KW-0597">Phosphoprotein</keyword>
<gene>
    <name evidence="7" type="ORF">CVIRNUC_003905</name>
</gene>
<dbReference type="GO" id="GO:0004467">
    <property type="term" value="F:long-chain fatty acid-CoA ligase activity"/>
    <property type="evidence" value="ECO:0007669"/>
    <property type="project" value="UniProtKB-ARBA"/>
</dbReference>